<accession>A0ABV5LRN3</accession>
<dbReference type="EMBL" id="JBHMDM010000004">
    <property type="protein sequence ID" value="MFB9376719.1"/>
    <property type="molecule type" value="Genomic_DNA"/>
</dbReference>
<dbReference type="InterPro" id="IPR052922">
    <property type="entry name" value="Cytidylate_Kinase-2"/>
</dbReference>
<keyword evidence="2" id="KW-1185">Reference proteome</keyword>
<dbReference type="PANTHER" id="PTHR37816">
    <property type="entry name" value="YALI0E33011P"/>
    <property type="match status" value="1"/>
</dbReference>
<dbReference type="PANTHER" id="PTHR37816:SF1">
    <property type="entry name" value="TOXIN"/>
    <property type="match status" value="1"/>
</dbReference>
<evidence type="ECO:0000313" key="1">
    <source>
        <dbReference type="EMBL" id="MFB9376719.1"/>
    </source>
</evidence>
<dbReference type="Proteomes" id="UP001589748">
    <property type="component" value="Unassembled WGS sequence"/>
</dbReference>
<name>A0ABV5LRN3_9ACTN</name>
<gene>
    <name evidence="1" type="ORF">ACFFVI_07030</name>
</gene>
<comment type="caution">
    <text evidence="1">The sequence shown here is derived from an EMBL/GenBank/DDBJ whole genome shotgun (WGS) entry which is preliminary data.</text>
</comment>
<reference evidence="1 2" key="1">
    <citation type="submission" date="2024-09" db="EMBL/GenBank/DDBJ databases">
        <authorList>
            <person name="Sun Q."/>
            <person name="Mori K."/>
        </authorList>
    </citation>
    <scope>NUCLEOTIDE SEQUENCE [LARGE SCALE GENOMIC DNA]</scope>
    <source>
        <strain evidence="1 2">TISTR 1856</strain>
    </source>
</reference>
<evidence type="ECO:0000313" key="2">
    <source>
        <dbReference type="Proteomes" id="UP001589748"/>
    </source>
</evidence>
<dbReference type="SUPFAM" id="SSF52540">
    <property type="entry name" value="P-loop containing nucleoside triphosphate hydrolases"/>
    <property type="match status" value="1"/>
</dbReference>
<dbReference type="Gene3D" id="3.40.50.300">
    <property type="entry name" value="P-loop containing nucleotide triphosphate hydrolases"/>
    <property type="match status" value="1"/>
</dbReference>
<dbReference type="InterPro" id="IPR027417">
    <property type="entry name" value="P-loop_NTPase"/>
</dbReference>
<protein>
    <submittedName>
        <fullName evidence="1">AAA family ATPase</fullName>
    </submittedName>
</protein>
<proteinExistence type="predicted"/>
<organism evidence="1 2">
    <name type="scientific">Kineococcus gynurae</name>
    <dbReference type="NCBI Taxonomy" id="452979"/>
    <lineage>
        <taxon>Bacteria</taxon>
        <taxon>Bacillati</taxon>
        <taxon>Actinomycetota</taxon>
        <taxon>Actinomycetes</taxon>
        <taxon>Kineosporiales</taxon>
        <taxon>Kineosporiaceae</taxon>
        <taxon>Kineococcus</taxon>
    </lineage>
</organism>
<sequence>MCSEPSRRSAAGSFLGPGDPLPADVRRVLVAGAPGAGKTTLARRIGAARNLPHTELDGLYHGPGWVPRPSFTADVDRFTAEPRWVTEWQYPVVRELLLQRADLLVWLDLPRALVVRRVVRRTLARRLDRQELWNGNQEPSLLTFLTDRDHIVRWSWRTQPRLAGKVERAAAEHPHLAVVRLRTPREVVLWSAGPLTTPRP</sequence>
<dbReference type="RefSeq" id="WP_380135898.1">
    <property type="nucleotide sequence ID" value="NZ_JBHLUI010000003.1"/>
</dbReference>